<protein>
    <recommendedName>
        <fullName evidence="2">PIH1D1/2/3 CS-like domain-containing protein</fullName>
    </recommendedName>
</protein>
<dbReference type="Pfam" id="PF18201">
    <property type="entry name" value="PIH1_CS"/>
    <property type="match status" value="1"/>
</dbReference>
<dbReference type="PANTHER" id="PTHR22997:SF6">
    <property type="entry name" value="PIH1 DOMAIN-CONTAINING PROTEIN 2"/>
    <property type="match status" value="1"/>
</dbReference>
<dbReference type="InterPro" id="IPR050734">
    <property type="entry name" value="PIH1/Kintoun_subfamily"/>
</dbReference>
<evidence type="ECO:0000256" key="1">
    <source>
        <dbReference type="ARBA" id="ARBA00008511"/>
    </source>
</evidence>
<dbReference type="OrthoDB" id="545063at2759"/>
<feature type="non-terminal residue" evidence="3">
    <location>
        <position position="1"/>
    </location>
</feature>
<dbReference type="GO" id="GO:0000492">
    <property type="term" value="P:box C/D snoRNP assembly"/>
    <property type="evidence" value="ECO:0007669"/>
    <property type="project" value="TreeGrafter"/>
</dbReference>
<evidence type="ECO:0000313" key="3">
    <source>
        <dbReference type="EMBL" id="KAF7252183.1"/>
    </source>
</evidence>
<dbReference type="GO" id="GO:0006364">
    <property type="term" value="P:rRNA processing"/>
    <property type="evidence" value="ECO:0007669"/>
    <property type="project" value="TreeGrafter"/>
</dbReference>
<evidence type="ECO:0000259" key="2">
    <source>
        <dbReference type="Pfam" id="PF18201"/>
    </source>
</evidence>
<dbReference type="PANTHER" id="PTHR22997">
    <property type="entry name" value="PIH1 DOMAIN-CONTAINING PROTEIN 1"/>
    <property type="match status" value="1"/>
</dbReference>
<dbReference type="GO" id="GO:0005737">
    <property type="term" value="C:cytoplasm"/>
    <property type="evidence" value="ECO:0007669"/>
    <property type="project" value="TreeGrafter"/>
</dbReference>
<reference evidence="3" key="1">
    <citation type="submission" date="2019-07" db="EMBL/GenBank/DDBJ databases">
        <title>Annotation for the trematode Paragonimus miyazaki's.</title>
        <authorList>
            <person name="Choi Y.-J."/>
        </authorList>
    </citation>
    <scope>NUCLEOTIDE SEQUENCE</scope>
    <source>
        <strain evidence="3">Japan</strain>
    </source>
</reference>
<comment type="similarity">
    <text evidence="1">Belongs to the PIH1 family.</text>
</comment>
<comment type="caution">
    <text evidence="3">The sequence shown here is derived from an EMBL/GenBank/DDBJ whole genome shotgun (WGS) entry which is preliminary data.</text>
</comment>
<accession>A0A8S9YRG5</accession>
<dbReference type="EMBL" id="JTDE01004964">
    <property type="protein sequence ID" value="KAF7252183.1"/>
    <property type="molecule type" value="Genomic_DNA"/>
</dbReference>
<organism evidence="3 4">
    <name type="scientific">Paragonimus skrjabini miyazakii</name>
    <dbReference type="NCBI Taxonomy" id="59628"/>
    <lineage>
        <taxon>Eukaryota</taxon>
        <taxon>Metazoa</taxon>
        <taxon>Spiralia</taxon>
        <taxon>Lophotrochozoa</taxon>
        <taxon>Platyhelminthes</taxon>
        <taxon>Trematoda</taxon>
        <taxon>Digenea</taxon>
        <taxon>Plagiorchiida</taxon>
        <taxon>Troglotremata</taxon>
        <taxon>Troglotrematidae</taxon>
        <taxon>Paragonimus</taxon>
    </lineage>
</organism>
<dbReference type="CDD" id="cd00298">
    <property type="entry name" value="ACD_sHsps_p23-like"/>
    <property type="match status" value="1"/>
</dbReference>
<dbReference type="GO" id="GO:0097255">
    <property type="term" value="C:R2TP complex"/>
    <property type="evidence" value="ECO:0007669"/>
    <property type="project" value="TreeGrafter"/>
</dbReference>
<dbReference type="InterPro" id="IPR041442">
    <property type="entry name" value="PIH1D1/2/3_CS-like"/>
</dbReference>
<feature type="domain" description="PIH1D1/2/3 CS-like" evidence="2">
    <location>
        <begin position="238"/>
        <end position="315"/>
    </location>
</feature>
<gene>
    <name evidence="3" type="ORF">EG68_08059</name>
</gene>
<evidence type="ECO:0000313" key="4">
    <source>
        <dbReference type="Proteomes" id="UP000822476"/>
    </source>
</evidence>
<dbReference type="Proteomes" id="UP000822476">
    <property type="component" value="Unassembled WGS sequence"/>
</dbReference>
<name>A0A8S9YRG5_9TREM</name>
<dbReference type="AlphaFoldDB" id="A0A8S9YRG5"/>
<sequence>STKQTLYVNYCEWNAVPEAKSESSPIIVKCGETFELENDIAIAMAFNSNVFVQHDFPMDPSVSSNEALLPAVDRKAEDNRYQLIWLGLHFLDMEKKLTTVESNSVICSSVPLRPKVLRPDDRYGKSEQILQSLGYYARLKKTVQKSEEQHGLSSVNNLEINEIVKQLGQEENHTDNLTAQPDSGNQDRTFFSEGGPLKLPQDLPVRKPQKKLIEEISSENLKTINWRAEVVAAIQTGESDTNRPNQLKLSFDLPGVTSGTQCDLDITNKKLLLSILASPEKYRPLEFELPCDINAEMAEAKFNRKHEKLTVYAPILNSDS</sequence>
<keyword evidence="4" id="KW-1185">Reference proteome</keyword>
<proteinExistence type="inferred from homology"/>
<dbReference type="GO" id="GO:1990904">
    <property type="term" value="C:ribonucleoprotein complex"/>
    <property type="evidence" value="ECO:0007669"/>
    <property type="project" value="TreeGrafter"/>
</dbReference>